<keyword evidence="3" id="KW-1185">Reference proteome</keyword>
<feature type="region of interest" description="Disordered" evidence="1">
    <location>
        <begin position="1"/>
        <end position="79"/>
    </location>
</feature>
<proteinExistence type="predicted"/>
<gene>
    <name evidence="2" type="ORF">BKA67DRAFT_551719</name>
</gene>
<evidence type="ECO:0000313" key="2">
    <source>
        <dbReference type="EMBL" id="KAH6656360.1"/>
    </source>
</evidence>
<feature type="compositionally biased region" description="Low complexity" evidence="1">
    <location>
        <begin position="19"/>
        <end position="28"/>
    </location>
</feature>
<dbReference type="AlphaFoldDB" id="A0A9P9A0V2"/>
<dbReference type="EMBL" id="JAGPXC010000002">
    <property type="protein sequence ID" value="KAH6656360.1"/>
    <property type="molecule type" value="Genomic_DNA"/>
</dbReference>
<dbReference type="RefSeq" id="XP_045960594.1">
    <property type="nucleotide sequence ID" value="XM_046101768.1"/>
</dbReference>
<evidence type="ECO:0000256" key="1">
    <source>
        <dbReference type="SAM" id="MobiDB-lite"/>
    </source>
</evidence>
<name>A0A9P9A0V2_9PEZI</name>
<evidence type="ECO:0000313" key="3">
    <source>
        <dbReference type="Proteomes" id="UP000758603"/>
    </source>
</evidence>
<dbReference type="GeneID" id="70130660"/>
<sequence length="199" mass="22039">MSNTSHNHDTKLEPASFKSGSSSSSGSGVLHVSRDSTVGGDGGEFAVTAPSEIPIPDDREKHLKNHRPSPSPSISSSFIHQSLSHTPSNAYATWEELLDGGDLFREIEELKQKLHSRQALLNDLTNYVMVFTQRQAMSEARIGYLEQKEAYQHERLTRMELLVDGLIEERRPYGLSSRLPGRCSCGLISSFDETSDPHA</sequence>
<feature type="compositionally biased region" description="Basic and acidic residues" evidence="1">
    <location>
        <begin position="1"/>
        <end position="12"/>
    </location>
</feature>
<protein>
    <submittedName>
        <fullName evidence="2">Uncharacterized protein</fullName>
    </submittedName>
</protein>
<reference evidence="2" key="1">
    <citation type="journal article" date="2021" name="Nat. Commun.">
        <title>Genetic determinants of endophytism in the Arabidopsis root mycobiome.</title>
        <authorList>
            <person name="Mesny F."/>
            <person name="Miyauchi S."/>
            <person name="Thiergart T."/>
            <person name="Pickel B."/>
            <person name="Atanasova L."/>
            <person name="Karlsson M."/>
            <person name="Huettel B."/>
            <person name="Barry K.W."/>
            <person name="Haridas S."/>
            <person name="Chen C."/>
            <person name="Bauer D."/>
            <person name="Andreopoulos W."/>
            <person name="Pangilinan J."/>
            <person name="LaButti K."/>
            <person name="Riley R."/>
            <person name="Lipzen A."/>
            <person name="Clum A."/>
            <person name="Drula E."/>
            <person name="Henrissat B."/>
            <person name="Kohler A."/>
            <person name="Grigoriev I.V."/>
            <person name="Martin F.M."/>
            <person name="Hacquard S."/>
        </authorList>
    </citation>
    <scope>NUCLEOTIDE SEQUENCE</scope>
    <source>
        <strain evidence="2">MPI-SDFR-AT-0073</strain>
    </source>
</reference>
<accession>A0A9P9A0V2</accession>
<comment type="caution">
    <text evidence="2">The sequence shown here is derived from an EMBL/GenBank/DDBJ whole genome shotgun (WGS) entry which is preliminary data.</text>
</comment>
<organism evidence="2 3">
    <name type="scientific">Truncatella angustata</name>
    <dbReference type="NCBI Taxonomy" id="152316"/>
    <lineage>
        <taxon>Eukaryota</taxon>
        <taxon>Fungi</taxon>
        <taxon>Dikarya</taxon>
        <taxon>Ascomycota</taxon>
        <taxon>Pezizomycotina</taxon>
        <taxon>Sordariomycetes</taxon>
        <taxon>Xylariomycetidae</taxon>
        <taxon>Amphisphaeriales</taxon>
        <taxon>Sporocadaceae</taxon>
        <taxon>Truncatella</taxon>
    </lineage>
</organism>
<dbReference type="Proteomes" id="UP000758603">
    <property type="component" value="Unassembled WGS sequence"/>
</dbReference>